<feature type="transmembrane region" description="Helical" evidence="2">
    <location>
        <begin position="262"/>
        <end position="280"/>
    </location>
</feature>
<feature type="region of interest" description="Disordered" evidence="1">
    <location>
        <begin position="141"/>
        <end position="208"/>
    </location>
</feature>
<evidence type="ECO:0000313" key="4">
    <source>
        <dbReference type="Proteomes" id="UP000199001"/>
    </source>
</evidence>
<keyword evidence="4" id="KW-1185">Reference proteome</keyword>
<dbReference type="STRING" id="47855.GA0070606_4993"/>
<evidence type="ECO:0008006" key="5">
    <source>
        <dbReference type="Google" id="ProtNLM"/>
    </source>
</evidence>
<organism evidence="3 4">
    <name type="scientific">Micromonospora citrea</name>
    <dbReference type="NCBI Taxonomy" id="47855"/>
    <lineage>
        <taxon>Bacteria</taxon>
        <taxon>Bacillati</taxon>
        <taxon>Actinomycetota</taxon>
        <taxon>Actinomycetes</taxon>
        <taxon>Micromonosporales</taxon>
        <taxon>Micromonosporaceae</taxon>
        <taxon>Micromonospora</taxon>
    </lineage>
</organism>
<feature type="transmembrane region" description="Helical" evidence="2">
    <location>
        <begin position="72"/>
        <end position="95"/>
    </location>
</feature>
<dbReference type="PANTHER" id="PTHR39419:SF1">
    <property type="entry name" value="SLL0814 PROTEIN"/>
    <property type="match status" value="1"/>
</dbReference>
<name>A0A1C6VS45_9ACTN</name>
<evidence type="ECO:0000256" key="2">
    <source>
        <dbReference type="SAM" id="Phobius"/>
    </source>
</evidence>
<proteinExistence type="predicted"/>
<keyword evidence="2" id="KW-1133">Transmembrane helix</keyword>
<dbReference type="InterPro" id="IPR007354">
    <property type="entry name" value="CruF-like"/>
</dbReference>
<feature type="transmembrane region" description="Helical" evidence="2">
    <location>
        <begin position="115"/>
        <end position="132"/>
    </location>
</feature>
<feature type="transmembrane region" description="Helical" evidence="2">
    <location>
        <begin position="292"/>
        <end position="313"/>
    </location>
</feature>
<reference evidence="4" key="1">
    <citation type="submission" date="2016-06" db="EMBL/GenBank/DDBJ databases">
        <authorList>
            <person name="Varghese N."/>
            <person name="Submissions Spin"/>
        </authorList>
    </citation>
    <scope>NUCLEOTIDE SEQUENCE [LARGE SCALE GENOMIC DNA]</scope>
    <source>
        <strain evidence="4">DSM 43903</strain>
    </source>
</reference>
<evidence type="ECO:0000256" key="1">
    <source>
        <dbReference type="SAM" id="MobiDB-lite"/>
    </source>
</evidence>
<feature type="compositionally biased region" description="Gly residues" evidence="1">
    <location>
        <begin position="149"/>
        <end position="205"/>
    </location>
</feature>
<feature type="transmembrane region" description="Helical" evidence="2">
    <location>
        <begin position="319"/>
        <end position="338"/>
    </location>
</feature>
<keyword evidence="2" id="KW-0812">Transmembrane</keyword>
<dbReference type="AlphaFoldDB" id="A0A1C6VS45"/>
<dbReference type="Proteomes" id="UP000199001">
    <property type="component" value="Unassembled WGS sequence"/>
</dbReference>
<protein>
    <recommendedName>
        <fullName evidence="5">Carotenoid biosynthesis protein</fullName>
    </recommendedName>
</protein>
<accession>A0A1C6VS45</accession>
<dbReference type="EMBL" id="FMHZ01000002">
    <property type="protein sequence ID" value="SCL69156.1"/>
    <property type="molecule type" value="Genomic_DNA"/>
</dbReference>
<feature type="transmembrane region" description="Helical" evidence="2">
    <location>
        <begin position="45"/>
        <end position="65"/>
    </location>
</feature>
<sequence>MTREPPAPTRSGRGRAVTGRLSWTLLAVLVLAQICYPLTAGQTRARLTVATVVLGYLLSVGHALLSRGPRTAAALVAVAMVGGFAIEALGVATGFPFGSYDYSGELGPKLAGVPLIIPLAWTWMAWPAWLAATRLTGGGPLRDARTPGDGPGIASGPETGSGPGIASGPETGSGPGIASGPETGSGPGIASGPGTGGGPGSGGDAGGRRGTRFPVRRIALAAVGLAAWDLFLDPQMVAEGYWVWRDATPALPGLPGIPVSNYLGWLLFAVLMMGALRPLAGPAVATTDGRDAPMFALWLWTYFSSVLAHAVFLDLPASALWGAAGMSVAAVPLAVTLLRSRRDDRHRPHQPQRPGVDATA</sequence>
<feature type="transmembrane region" description="Helical" evidence="2">
    <location>
        <begin position="21"/>
        <end position="39"/>
    </location>
</feature>
<keyword evidence="2" id="KW-0472">Membrane</keyword>
<gene>
    <name evidence="3" type="ORF">GA0070606_4993</name>
</gene>
<feature type="transmembrane region" description="Helical" evidence="2">
    <location>
        <begin position="218"/>
        <end position="242"/>
    </location>
</feature>
<dbReference type="Pfam" id="PF04240">
    <property type="entry name" value="Caroten_synth"/>
    <property type="match status" value="2"/>
</dbReference>
<evidence type="ECO:0000313" key="3">
    <source>
        <dbReference type="EMBL" id="SCL69156.1"/>
    </source>
</evidence>
<dbReference type="PANTHER" id="PTHR39419">
    <property type="entry name" value="SLL0814 PROTEIN"/>
    <property type="match status" value="1"/>
</dbReference>